<protein>
    <recommendedName>
        <fullName evidence="2">HTH cro/C1-type domain-containing protein</fullName>
    </recommendedName>
</protein>
<dbReference type="PROSITE" id="PS50943">
    <property type="entry name" value="HTH_CROC1"/>
    <property type="match status" value="1"/>
</dbReference>
<comment type="caution">
    <text evidence="3">The sequence shown here is derived from an EMBL/GenBank/DDBJ whole genome shotgun (WGS) entry which is preliminary data.</text>
</comment>
<dbReference type="SMART" id="SM00530">
    <property type="entry name" value="HTH_XRE"/>
    <property type="match status" value="1"/>
</dbReference>
<dbReference type="Proteomes" id="UP000194798">
    <property type="component" value="Unassembled WGS sequence"/>
</dbReference>
<dbReference type="AlphaFoldDB" id="A0A251X4Q6"/>
<keyword evidence="1" id="KW-0238">DNA-binding</keyword>
<feature type="domain" description="HTH cro/C1-type" evidence="2">
    <location>
        <begin position="10"/>
        <end position="65"/>
    </location>
</feature>
<dbReference type="Pfam" id="PF01381">
    <property type="entry name" value="HTH_3"/>
    <property type="match status" value="1"/>
</dbReference>
<accession>A0A251X4Q6</accession>
<dbReference type="InterPro" id="IPR010982">
    <property type="entry name" value="Lambda_DNA-bd_dom_sf"/>
</dbReference>
<evidence type="ECO:0000259" key="2">
    <source>
        <dbReference type="PROSITE" id="PS50943"/>
    </source>
</evidence>
<dbReference type="OrthoDB" id="5625539at2"/>
<dbReference type="Gene3D" id="1.10.260.40">
    <property type="entry name" value="lambda repressor-like DNA-binding domains"/>
    <property type="match status" value="1"/>
</dbReference>
<dbReference type="RefSeq" id="WP_086489432.1">
    <property type="nucleotide sequence ID" value="NZ_MSLT01000023.1"/>
</dbReference>
<dbReference type="CDD" id="cd00093">
    <property type="entry name" value="HTH_XRE"/>
    <property type="match status" value="1"/>
</dbReference>
<dbReference type="EMBL" id="MSLT01000023">
    <property type="protein sequence ID" value="OUD12484.1"/>
    <property type="molecule type" value="Genomic_DNA"/>
</dbReference>
<dbReference type="SUPFAM" id="SSF47413">
    <property type="entry name" value="lambda repressor-like DNA-binding domains"/>
    <property type="match status" value="1"/>
</dbReference>
<evidence type="ECO:0000313" key="3">
    <source>
        <dbReference type="EMBL" id="OUD12484.1"/>
    </source>
</evidence>
<keyword evidence="4" id="KW-1185">Reference proteome</keyword>
<evidence type="ECO:0000256" key="1">
    <source>
        <dbReference type="ARBA" id="ARBA00023125"/>
    </source>
</evidence>
<proteinExistence type="predicted"/>
<dbReference type="GO" id="GO:0003677">
    <property type="term" value="F:DNA binding"/>
    <property type="evidence" value="ECO:0007669"/>
    <property type="project" value="UniProtKB-KW"/>
</dbReference>
<gene>
    <name evidence="3" type="ORF">TPSD3_15390</name>
</gene>
<evidence type="ECO:0000313" key="4">
    <source>
        <dbReference type="Proteomes" id="UP000194798"/>
    </source>
</evidence>
<name>A0A251X4Q6_9GAMM</name>
<dbReference type="PANTHER" id="PTHR46558">
    <property type="entry name" value="TRACRIPTIONAL REGULATORY PROTEIN-RELATED-RELATED"/>
    <property type="match status" value="1"/>
</dbReference>
<sequence length="132" mass="15358">MLIYGSFKKIKFIRQLKQWSQEQMAEKLDMSVKGYANIELGHTDVQLSRLEQIAQVFGIGLLDLLGMNENNIFNVNEFQNNSNPQFANFGNLVPHANQANLEYDLQKINLIVENQIKEIEYLKQQINDLRDK</sequence>
<organism evidence="3 4">
    <name type="scientific">Thioflexithrix psekupsensis</name>
    <dbReference type="NCBI Taxonomy" id="1570016"/>
    <lineage>
        <taxon>Bacteria</taxon>
        <taxon>Pseudomonadati</taxon>
        <taxon>Pseudomonadota</taxon>
        <taxon>Gammaproteobacteria</taxon>
        <taxon>Thiotrichales</taxon>
        <taxon>Thioflexithrix</taxon>
    </lineage>
</organism>
<dbReference type="InterPro" id="IPR001387">
    <property type="entry name" value="Cro/C1-type_HTH"/>
</dbReference>
<reference evidence="3 4" key="1">
    <citation type="submission" date="2016-12" db="EMBL/GenBank/DDBJ databases">
        <title>Thioflexothrix psekupsii D3 genome sequencing and assembly.</title>
        <authorList>
            <person name="Fomenkov A."/>
            <person name="Vincze T."/>
            <person name="Grabovich M."/>
            <person name="Anton B.P."/>
            <person name="Dubinina G."/>
            <person name="Orlova M."/>
            <person name="Belousova E."/>
            <person name="Roberts R.J."/>
        </authorList>
    </citation>
    <scope>NUCLEOTIDE SEQUENCE [LARGE SCALE GENOMIC DNA]</scope>
    <source>
        <strain evidence="3">D3</strain>
    </source>
</reference>
<dbReference type="PANTHER" id="PTHR46558:SF14">
    <property type="entry name" value="HTH-TYPE TRANSCRIPTIONAL REGULATOR ANSR"/>
    <property type="match status" value="1"/>
</dbReference>